<sequence>MKESETMKEYSDRLQVIVNRIRLLGEELPDRRIVEKILVMLTKKYESIISTLEETKDMSIITLSELLNALQAQEQQRQIREEGSI</sequence>
<comment type="caution">
    <text evidence="1">The sequence shown here is derived from an EMBL/GenBank/DDBJ whole genome shotgun (WGS) entry which is preliminary data.</text>
</comment>
<accession>A0ACC0XLV1</accession>
<name>A0ACC0XLV1_9ROSI</name>
<evidence type="ECO:0000313" key="2">
    <source>
        <dbReference type="Proteomes" id="UP001163603"/>
    </source>
</evidence>
<keyword evidence="2" id="KW-1185">Reference proteome</keyword>
<evidence type="ECO:0000313" key="1">
    <source>
        <dbReference type="EMBL" id="KAJ0018343.1"/>
    </source>
</evidence>
<dbReference type="Proteomes" id="UP001163603">
    <property type="component" value="Chromosome 12"/>
</dbReference>
<dbReference type="EMBL" id="CM047747">
    <property type="protein sequence ID" value="KAJ0018343.1"/>
    <property type="molecule type" value="Genomic_DNA"/>
</dbReference>
<gene>
    <name evidence="1" type="ORF">Pint_10806</name>
</gene>
<organism evidence="1 2">
    <name type="scientific">Pistacia integerrima</name>
    <dbReference type="NCBI Taxonomy" id="434235"/>
    <lineage>
        <taxon>Eukaryota</taxon>
        <taxon>Viridiplantae</taxon>
        <taxon>Streptophyta</taxon>
        <taxon>Embryophyta</taxon>
        <taxon>Tracheophyta</taxon>
        <taxon>Spermatophyta</taxon>
        <taxon>Magnoliopsida</taxon>
        <taxon>eudicotyledons</taxon>
        <taxon>Gunneridae</taxon>
        <taxon>Pentapetalae</taxon>
        <taxon>rosids</taxon>
        <taxon>malvids</taxon>
        <taxon>Sapindales</taxon>
        <taxon>Anacardiaceae</taxon>
        <taxon>Pistacia</taxon>
    </lineage>
</organism>
<reference evidence="2" key="1">
    <citation type="journal article" date="2023" name="G3 (Bethesda)">
        <title>Genome assembly and association tests identify interacting loci associated with vigor, precocity, and sex in interspecific pistachio rootstocks.</title>
        <authorList>
            <person name="Palmer W."/>
            <person name="Jacygrad E."/>
            <person name="Sagayaradj S."/>
            <person name="Cavanaugh K."/>
            <person name="Han R."/>
            <person name="Bertier L."/>
            <person name="Beede B."/>
            <person name="Kafkas S."/>
            <person name="Golino D."/>
            <person name="Preece J."/>
            <person name="Michelmore R."/>
        </authorList>
    </citation>
    <scope>NUCLEOTIDE SEQUENCE [LARGE SCALE GENOMIC DNA]</scope>
</reference>
<protein>
    <submittedName>
        <fullName evidence="1">Uncharacterized protein</fullName>
    </submittedName>
</protein>
<proteinExistence type="predicted"/>